<dbReference type="Pfam" id="PF03144">
    <property type="entry name" value="GTP_EFTU_D2"/>
    <property type="match status" value="1"/>
</dbReference>
<dbReference type="Proteomes" id="UP000502996">
    <property type="component" value="Chromosome"/>
</dbReference>
<name>A0A6G6WFV4_9ACTN</name>
<evidence type="ECO:0000259" key="7">
    <source>
        <dbReference type="Pfam" id="PF03144"/>
    </source>
</evidence>
<dbReference type="InterPro" id="IPR004161">
    <property type="entry name" value="EFTu-like_2"/>
</dbReference>
<feature type="domain" description="Translation elongation factor EFTu-like" evidence="7">
    <location>
        <begin position="46"/>
        <end position="115"/>
    </location>
</feature>
<reference evidence="8 9" key="1">
    <citation type="submission" date="2020-02" db="EMBL/GenBank/DDBJ databases">
        <title>Full genome sequence of Nocardioides sp. R-3366.</title>
        <authorList>
            <person name="Im W.-T."/>
        </authorList>
    </citation>
    <scope>NUCLEOTIDE SEQUENCE [LARGE SCALE GENOMIC DNA]</scope>
    <source>
        <strain evidence="8 9">R-3366</strain>
    </source>
</reference>
<dbReference type="GO" id="GO:0005525">
    <property type="term" value="F:GTP binding"/>
    <property type="evidence" value="ECO:0007669"/>
    <property type="project" value="UniProtKB-KW"/>
</dbReference>
<evidence type="ECO:0000256" key="6">
    <source>
        <dbReference type="ARBA" id="ARBA00029554"/>
    </source>
</evidence>
<dbReference type="KEGG" id="nano:G5V58_15745"/>
<gene>
    <name evidence="8" type="ORF">G5V58_15745</name>
</gene>
<dbReference type="PANTHER" id="PTHR43721">
    <property type="entry name" value="ELONGATION FACTOR TU-RELATED"/>
    <property type="match status" value="1"/>
</dbReference>
<sequence>MGWWPFGRGRTSDQDVDVLLARADAASPTGSFRMPVADVFTITGRGTVVTGRVESGRLEVGQRVQIVRDGLPQTATEVTGIEKFRAVVEAATAGEQVGLLLRGVDRADVERGDVVQRG</sequence>
<dbReference type="InterPro" id="IPR009000">
    <property type="entry name" value="Transl_B-barrel_sf"/>
</dbReference>
<protein>
    <recommendedName>
        <fullName evidence="6">Elongation factor Tu</fullName>
    </recommendedName>
</protein>
<evidence type="ECO:0000256" key="4">
    <source>
        <dbReference type="ARBA" id="ARBA00022917"/>
    </source>
</evidence>
<evidence type="ECO:0000256" key="1">
    <source>
        <dbReference type="ARBA" id="ARBA00022490"/>
    </source>
</evidence>
<keyword evidence="2" id="KW-0547">Nucleotide-binding</keyword>
<accession>A0A6G6WFV4</accession>
<evidence type="ECO:0000313" key="9">
    <source>
        <dbReference type="Proteomes" id="UP000502996"/>
    </source>
</evidence>
<keyword evidence="4" id="KW-0648">Protein biosynthesis</keyword>
<dbReference type="Gene3D" id="2.40.30.10">
    <property type="entry name" value="Translation factors"/>
    <property type="match status" value="1"/>
</dbReference>
<evidence type="ECO:0000313" key="8">
    <source>
        <dbReference type="EMBL" id="QIG44037.1"/>
    </source>
</evidence>
<keyword evidence="1" id="KW-0963">Cytoplasm</keyword>
<dbReference type="GO" id="GO:0003746">
    <property type="term" value="F:translation elongation factor activity"/>
    <property type="evidence" value="ECO:0007669"/>
    <property type="project" value="UniProtKB-KW"/>
</dbReference>
<dbReference type="FunFam" id="2.40.30.10:FF:000001">
    <property type="entry name" value="Elongation factor Tu"/>
    <property type="match status" value="1"/>
</dbReference>
<organism evidence="8 9">
    <name type="scientific">Nocardioides anomalus</name>
    <dbReference type="NCBI Taxonomy" id="2712223"/>
    <lineage>
        <taxon>Bacteria</taxon>
        <taxon>Bacillati</taxon>
        <taxon>Actinomycetota</taxon>
        <taxon>Actinomycetes</taxon>
        <taxon>Propionibacteriales</taxon>
        <taxon>Nocardioidaceae</taxon>
        <taxon>Nocardioides</taxon>
    </lineage>
</organism>
<evidence type="ECO:0000256" key="2">
    <source>
        <dbReference type="ARBA" id="ARBA00022741"/>
    </source>
</evidence>
<dbReference type="SUPFAM" id="SSF50447">
    <property type="entry name" value="Translation proteins"/>
    <property type="match status" value="1"/>
</dbReference>
<dbReference type="GO" id="GO:0005829">
    <property type="term" value="C:cytosol"/>
    <property type="evidence" value="ECO:0007669"/>
    <property type="project" value="TreeGrafter"/>
</dbReference>
<evidence type="ECO:0000256" key="3">
    <source>
        <dbReference type="ARBA" id="ARBA00022768"/>
    </source>
</evidence>
<keyword evidence="5" id="KW-0342">GTP-binding</keyword>
<evidence type="ECO:0000256" key="5">
    <source>
        <dbReference type="ARBA" id="ARBA00023134"/>
    </source>
</evidence>
<dbReference type="AlphaFoldDB" id="A0A6G6WFV4"/>
<keyword evidence="9" id="KW-1185">Reference proteome</keyword>
<dbReference type="PANTHER" id="PTHR43721:SF22">
    <property type="entry name" value="ELONGATION FACTOR TU, MITOCHONDRIAL"/>
    <property type="match status" value="1"/>
</dbReference>
<keyword evidence="3" id="KW-0251">Elongation factor</keyword>
<proteinExistence type="predicted"/>
<dbReference type="InterPro" id="IPR050055">
    <property type="entry name" value="EF-Tu_GTPase"/>
</dbReference>
<dbReference type="EMBL" id="CP049257">
    <property type="protein sequence ID" value="QIG44037.1"/>
    <property type="molecule type" value="Genomic_DNA"/>
</dbReference>